<sequence length="221" mass="24927">MIEYDISTTIVNADASKEVNGLGGGSVPKANQIANDLERMEYPTTFTISECPAGNRFMNQLMAVTGQRYNMVMNDIGTGTGRDYMLLGYRADCFTENRRYDDVATLRTAKCIPIRLHNLATNEDLLYVSLHHSRSNRQQREEQRALAAFVEREESSPDGFDMVIIGGDTNAPPNVIRRWQPANTSILIEERKSPVRFISNITIAVELAVFLSINRIDEIYE</sequence>
<name>A0A815IIH2_ADIRI</name>
<dbReference type="Proteomes" id="UP000663852">
    <property type="component" value="Unassembled WGS sequence"/>
</dbReference>
<dbReference type="EMBL" id="CAJNOR010006985">
    <property type="protein sequence ID" value="CAF1608197.1"/>
    <property type="molecule type" value="Genomic_DNA"/>
</dbReference>
<dbReference type="SUPFAM" id="SSF56219">
    <property type="entry name" value="DNase I-like"/>
    <property type="match status" value="1"/>
</dbReference>
<evidence type="ECO:0000313" key="3">
    <source>
        <dbReference type="Proteomes" id="UP000663828"/>
    </source>
</evidence>
<accession>A0A815IIH2</accession>
<proteinExistence type="predicted"/>
<gene>
    <name evidence="1" type="ORF">EDS130_LOCUS34121</name>
    <name evidence="2" type="ORF">XAT740_LOCUS48553</name>
</gene>
<organism evidence="1 4">
    <name type="scientific">Adineta ricciae</name>
    <name type="common">Rotifer</name>
    <dbReference type="NCBI Taxonomy" id="249248"/>
    <lineage>
        <taxon>Eukaryota</taxon>
        <taxon>Metazoa</taxon>
        <taxon>Spiralia</taxon>
        <taxon>Gnathifera</taxon>
        <taxon>Rotifera</taxon>
        <taxon>Eurotatoria</taxon>
        <taxon>Bdelloidea</taxon>
        <taxon>Adinetida</taxon>
        <taxon>Adinetidae</taxon>
        <taxon>Adineta</taxon>
    </lineage>
</organism>
<dbReference type="InterPro" id="IPR036691">
    <property type="entry name" value="Endo/exonu/phosph_ase_sf"/>
</dbReference>
<keyword evidence="3" id="KW-1185">Reference proteome</keyword>
<comment type="caution">
    <text evidence="1">The sequence shown here is derived from an EMBL/GenBank/DDBJ whole genome shotgun (WGS) entry which is preliminary data.</text>
</comment>
<evidence type="ECO:0000313" key="4">
    <source>
        <dbReference type="Proteomes" id="UP000663852"/>
    </source>
</evidence>
<dbReference type="AlphaFoldDB" id="A0A815IIH2"/>
<evidence type="ECO:0000313" key="1">
    <source>
        <dbReference type="EMBL" id="CAF1366413.1"/>
    </source>
</evidence>
<evidence type="ECO:0000313" key="2">
    <source>
        <dbReference type="EMBL" id="CAF1608197.1"/>
    </source>
</evidence>
<dbReference type="Gene3D" id="3.60.10.10">
    <property type="entry name" value="Endonuclease/exonuclease/phosphatase"/>
    <property type="match status" value="1"/>
</dbReference>
<protein>
    <submittedName>
        <fullName evidence="1">Uncharacterized protein</fullName>
    </submittedName>
</protein>
<reference evidence="1" key="1">
    <citation type="submission" date="2021-02" db="EMBL/GenBank/DDBJ databases">
        <authorList>
            <person name="Nowell W R."/>
        </authorList>
    </citation>
    <scope>NUCLEOTIDE SEQUENCE</scope>
</reference>
<dbReference type="EMBL" id="CAJNOJ010000281">
    <property type="protein sequence ID" value="CAF1366413.1"/>
    <property type="molecule type" value="Genomic_DNA"/>
</dbReference>
<dbReference type="Proteomes" id="UP000663828">
    <property type="component" value="Unassembled WGS sequence"/>
</dbReference>